<dbReference type="Pfam" id="PF13561">
    <property type="entry name" value="adh_short_C2"/>
    <property type="match status" value="1"/>
</dbReference>
<dbReference type="PRINTS" id="PR00080">
    <property type="entry name" value="SDRFAMILY"/>
</dbReference>
<dbReference type="CDD" id="cd05233">
    <property type="entry name" value="SDR_c"/>
    <property type="match status" value="1"/>
</dbReference>
<comment type="similarity">
    <text evidence="1">Belongs to the short-chain dehydrogenases/reductases (SDR) family.</text>
</comment>
<accession>A0A178III6</accession>
<dbReference type="PANTHER" id="PTHR42879:SF2">
    <property type="entry name" value="3-OXOACYL-[ACYL-CARRIER-PROTEIN] REDUCTASE FABG"/>
    <property type="match status" value="1"/>
</dbReference>
<dbReference type="OrthoDB" id="9803333at2"/>
<keyword evidence="3" id="KW-1185">Reference proteome</keyword>
<dbReference type="FunFam" id="3.40.50.720:FF:000084">
    <property type="entry name" value="Short-chain dehydrogenase reductase"/>
    <property type="match status" value="1"/>
</dbReference>
<dbReference type="SUPFAM" id="SSF51735">
    <property type="entry name" value="NAD(P)-binding Rossmann-fold domains"/>
    <property type="match status" value="1"/>
</dbReference>
<dbReference type="AlphaFoldDB" id="A0A178III6"/>
<dbReference type="EMBL" id="LRRQ01000088">
    <property type="protein sequence ID" value="OAM89578.1"/>
    <property type="molecule type" value="Genomic_DNA"/>
</dbReference>
<sequence>MLLQRTVLITGGARGIGASIAAALSARGDRVIAPPRVELDLSSPASIEAYITAQRELPVDILVNNAGINVLNPIGGITWDTWQAMLQTNLSSALRLIQAYAPGMQARGWGRILNVSTIFSLVTKEHRAAYSMTKAALNALTRSAAVEFGPAGVLVNALAPGYVDTALTRQNNSPEAIAALTAAIPLRRLAQPEELARAAVLLVSEENTYLTGQTIVVDGGFTCQ</sequence>
<dbReference type="STRING" id="1184151.AW736_12535"/>
<protein>
    <submittedName>
        <fullName evidence="2">Short-chain dehydrogenase</fullName>
    </submittedName>
</protein>
<dbReference type="InterPro" id="IPR002347">
    <property type="entry name" value="SDR_fam"/>
</dbReference>
<evidence type="ECO:0000256" key="1">
    <source>
        <dbReference type="ARBA" id="ARBA00006484"/>
    </source>
</evidence>
<gene>
    <name evidence="2" type="ORF">AW736_12535</name>
</gene>
<organism evidence="2 3">
    <name type="scientific">Termitidicoccus mucosus</name>
    <dbReference type="NCBI Taxonomy" id="1184151"/>
    <lineage>
        <taxon>Bacteria</taxon>
        <taxon>Pseudomonadati</taxon>
        <taxon>Verrucomicrobiota</taxon>
        <taxon>Opitutia</taxon>
        <taxon>Opitutales</taxon>
        <taxon>Opitutaceae</taxon>
        <taxon>Termitidicoccus</taxon>
    </lineage>
</organism>
<dbReference type="InterPro" id="IPR036291">
    <property type="entry name" value="NAD(P)-bd_dom_sf"/>
</dbReference>
<dbReference type="RefSeq" id="WP_068770563.1">
    <property type="nucleotide sequence ID" value="NZ_CP109796.1"/>
</dbReference>
<dbReference type="Proteomes" id="UP000078486">
    <property type="component" value="Unassembled WGS sequence"/>
</dbReference>
<dbReference type="InterPro" id="IPR050259">
    <property type="entry name" value="SDR"/>
</dbReference>
<reference evidence="2 3" key="1">
    <citation type="submission" date="2016-01" db="EMBL/GenBank/DDBJ databases">
        <title>High potential of lignocellulose degradation of a new Verrucomicrobia species.</title>
        <authorList>
            <person name="Wang Y."/>
            <person name="Shi Y."/>
            <person name="Qiu Z."/>
            <person name="Liu S."/>
            <person name="Yang H."/>
        </authorList>
    </citation>
    <scope>NUCLEOTIDE SEQUENCE [LARGE SCALE GENOMIC DNA]</scope>
    <source>
        <strain evidence="2 3">TSB47</strain>
    </source>
</reference>
<evidence type="ECO:0000313" key="2">
    <source>
        <dbReference type="EMBL" id="OAM89578.1"/>
    </source>
</evidence>
<evidence type="ECO:0000313" key="3">
    <source>
        <dbReference type="Proteomes" id="UP000078486"/>
    </source>
</evidence>
<proteinExistence type="inferred from homology"/>
<dbReference type="PRINTS" id="PR00081">
    <property type="entry name" value="GDHRDH"/>
</dbReference>
<comment type="caution">
    <text evidence="2">The sequence shown here is derived from an EMBL/GenBank/DDBJ whole genome shotgun (WGS) entry which is preliminary data.</text>
</comment>
<dbReference type="Gene3D" id="3.40.50.720">
    <property type="entry name" value="NAD(P)-binding Rossmann-like Domain"/>
    <property type="match status" value="1"/>
</dbReference>
<dbReference type="PANTHER" id="PTHR42879">
    <property type="entry name" value="3-OXOACYL-(ACYL-CARRIER-PROTEIN) REDUCTASE"/>
    <property type="match status" value="1"/>
</dbReference>
<name>A0A178III6_9BACT</name>